<dbReference type="Gene3D" id="3.40.50.1820">
    <property type="entry name" value="alpha/beta hydrolase"/>
    <property type="match status" value="1"/>
</dbReference>
<comment type="caution">
    <text evidence="2">The sequence shown here is derived from an EMBL/GenBank/DDBJ whole genome shotgun (WGS) entry which is preliminary data.</text>
</comment>
<dbReference type="PANTHER" id="PTHR11614">
    <property type="entry name" value="PHOSPHOLIPASE-RELATED"/>
    <property type="match status" value="1"/>
</dbReference>
<name>A0A849IK44_9HYPH</name>
<evidence type="ECO:0000259" key="1">
    <source>
        <dbReference type="Pfam" id="PF12146"/>
    </source>
</evidence>
<dbReference type="Proteomes" id="UP000564885">
    <property type="component" value="Unassembled WGS sequence"/>
</dbReference>
<dbReference type="Pfam" id="PF12146">
    <property type="entry name" value="Hydrolase_4"/>
    <property type="match status" value="1"/>
</dbReference>
<keyword evidence="2" id="KW-0378">Hydrolase</keyword>
<reference evidence="2 3" key="1">
    <citation type="submission" date="2020-04" db="EMBL/GenBank/DDBJ databases">
        <title>Enterovirga sp. isolate from soil.</title>
        <authorList>
            <person name="Chea S."/>
            <person name="Kim D.-U."/>
        </authorList>
    </citation>
    <scope>NUCLEOTIDE SEQUENCE [LARGE SCALE GENOMIC DNA]</scope>
    <source>
        <strain evidence="2 3">DB1703</strain>
    </source>
</reference>
<dbReference type="InterPro" id="IPR051044">
    <property type="entry name" value="MAG_DAG_Lipase"/>
</dbReference>
<proteinExistence type="predicted"/>
<feature type="domain" description="Serine aminopeptidase S33" evidence="1">
    <location>
        <begin position="39"/>
        <end position="295"/>
    </location>
</feature>
<dbReference type="EMBL" id="JABEPP010000005">
    <property type="protein sequence ID" value="NNM74303.1"/>
    <property type="molecule type" value="Genomic_DNA"/>
</dbReference>
<evidence type="ECO:0000313" key="2">
    <source>
        <dbReference type="EMBL" id="NNM74303.1"/>
    </source>
</evidence>
<dbReference type="InterPro" id="IPR022742">
    <property type="entry name" value="Hydrolase_4"/>
</dbReference>
<protein>
    <submittedName>
        <fullName evidence="2">Alpha/beta hydrolase</fullName>
    </submittedName>
</protein>
<dbReference type="GO" id="GO:0016787">
    <property type="term" value="F:hydrolase activity"/>
    <property type="evidence" value="ECO:0007669"/>
    <property type="project" value="UniProtKB-KW"/>
</dbReference>
<accession>A0A849IK44</accession>
<dbReference type="SUPFAM" id="SSF53474">
    <property type="entry name" value="alpha/beta-Hydrolases"/>
    <property type="match status" value="1"/>
</dbReference>
<dbReference type="AlphaFoldDB" id="A0A849IK44"/>
<sequence>MRLVETPDNPAPPGGVAVPVKTEDGVTLRAAYWPARVAHPRGTVLILHGRAEFIEKYFEVTGELLDRGFAVATFDWRGQGSSGRSVRDGRKGHVAHFDHFRRDVEAVSREIVDPLLPKPAFGLAHSMGGCIALIGAAEGWLPVQRLVTTTPMIALSLVKHARLVRGLVRILARLGLAGRFVPGGRAHSISTEPFEGNRLSGDPIRYARNAAIARELGQGAVGSPTIGWLVAAFEAMERLQAQDCPGRIRIPTLVVGAGDDPVCLTPAIARFARALGPGSTYLEIPGSRHEIMMESAPIREVFWKAFDAFIPGSQDTPERLVSAAQPLDDAIVQPLVPAGDDGSALRGGSAIP</sequence>
<evidence type="ECO:0000313" key="3">
    <source>
        <dbReference type="Proteomes" id="UP000564885"/>
    </source>
</evidence>
<dbReference type="RefSeq" id="WP_171219751.1">
    <property type="nucleotide sequence ID" value="NZ_JABEPP010000005.1"/>
</dbReference>
<keyword evidence="3" id="KW-1185">Reference proteome</keyword>
<gene>
    <name evidence="2" type="ORF">HJG44_18245</name>
</gene>
<dbReference type="InterPro" id="IPR029058">
    <property type="entry name" value="AB_hydrolase_fold"/>
</dbReference>
<organism evidence="2 3">
    <name type="scientific">Enterovirga aerilata</name>
    <dbReference type="NCBI Taxonomy" id="2730920"/>
    <lineage>
        <taxon>Bacteria</taxon>
        <taxon>Pseudomonadati</taxon>
        <taxon>Pseudomonadota</taxon>
        <taxon>Alphaproteobacteria</taxon>
        <taxon>Hyphomicrobiales</taxon>
        <taxon>Methylobacteriaceae</taxon>
        <taxon>Enterovirga</taxon>
    </lineage>
</organism>